<keyword evidence="2" id="KW-1185">Reference proteome</keyword>
<organism evidence="1 2">
    <name type="scientific">Acaulospora colombiana</name>
    <dbReference type="NCBI Taxonomy" id="27376"/>
    <lineage>
        <taxon>Eukaryota</taxon>
        <taxon>Fungi</taxon>
        <taxon>Fungi incertae sedis</taxon>
        <taxon>Mucoromycota</taxon>
        <taxon>Glomeromycotina</taxon>
        <taxon>Glomeromycetes</taxon>
        <taxon>Diversisporales</taxon>
        <taxon>Acaulosporaceae</taxon>
        <taxon>Acaulospora</taxon>
    </lineage>
</organism>
<dbReference type="EMBL" id="CAJVPT010053794">
    <property type="protein sequence ID" value="CAG8752222.1"/>
    <property type="molecule type" value="Genomic_DNA"/>
</dbReference>
<gene>
    <name evidence="1" type="ORF">ACOLOM_LOCUS12756</name>
</gene>
<dbReference type="Proteomes" id="UP000789525">
    <property type="component" value="Unassembled WGS sequence"/>
</dbReference>
<protein>
    <submittedName>
        <fullName evidence="1">10751_t:CDS:1</fullName>
    </submittedName>
</protein>
<reference evidence="1" key="1">
    <citation type="submission" date="2021-06" db="EMBL/GenBank/DDBJ databases">
        <authorList>
            <person name="Kallberg Y."/>
            <person name="Tangrot J."/>
            <person name="Rosling A."/>
        </authorList>
    </citation>
    <scope>NUCLEOTIDE SEQUENCE</scope>
    <source>
        <strain evidence="1">CL356</strain>
    </source>
</reference>
<accession>A0ACA9QI29</accession>
<name>A0ACA9QI29_9GLOM</name>
<feature type="non-terminal residue" evidence="1">
    <location>
        <position position="181"/>
    </location>
</feature>
<sequence length="181" mass="19283">MGNAALPSSSLRTRFPTGRLSTTSLQGGLTPSHATPVSDIQRDSVTSTSSSSSARRSSYDPNEPGVLEKIHTGQGKSKRKPISVQQWGMMNTFKIRPADPSQSVPIPPSIPPNQRRSSATSDYLMEEDSNISISTEKGNPGITPVTPTPTKTPSLVTPQTNIGSISPLSNSSVTKPTRKRI</sequence>
<evidence type="ECO:0000313" key="2">
    <source>
        <dbReference type="Proteomes" id="UP000789525"/>
    </source>
</evidence>
<feature type="non-terminal residue" evidence="1">
    <location>
        <position position="1"/>
    </location>
</feature>
<comment type="caution">
    <text evidence="1">The sequence shown here is derived from an EMBL/GenBank/DDBJ whole genome shotgun (WGS) entry which is preliminary data.</text>
</comment>
<proteinExistence type="predicted"/>
<evidence type="ECO:0000313" key="1">
    <source>
        <dbReference type="EMBL" id="CAG8752222.1"/>
    </source>
</evidence>